<dbReference type="PROSITE" id="PS50943">
    <property type="entry name" value="HTH_CROC1"/>
    <property type="match status" value="1"/>
</dbReference>
<feature type="domain" description="HTH cro/C1-type" evidence="5">
    <location>
        <begin position="2"/>
        <end position="49"/>
    </location>
</feature>
<dbReference type="CDD" id="cd06307">
    <property type="entry name" value="PBP1_sugar_binding"/>
    <property type="match status" value="1"/>
</dbReference>
<dbReference type="Pfam" id="PF13407">
    <property type="entry name" value="Peripla_BP_4"/>
    <property type="match status" value="1"/>
</dbReference>
<dbReference type="Pfam" id="PF00356">
    <property type="entry name" value="LacI"/>
    <property type="match status" value="1"/>
</dbReference>
<dbReference type="PANTHER" id="PTHR30146">
    <property type="entry name" value="LACI-RELATED TRANSCRIPTIONAL REPRESSOR"/>
    <property type="match status" value="1"/>
</dbReference>
<name>A0ABV5FGP2_9FLAO</name>
<dbReference type="Proteomes" id="UP001589585">
    <property type="component" value="Unassembled WGS sequence"/>
</dbReference>
<accession>A0ABV5FGP2</accession>
<evidence type="ECO:0000313" key="6">
    <source>
        <dbReference type="EMBL" id="MFB9058238.1"/>
    </source>
</evidence>
<dbReference type="Gene3D" id="1.10.260.40">
    <property type="entry name" value="lambda repressor-like DNA-binding domains"/>
    <property type="match status" value="1"/>
</dbReference>
<dbReference type="RefSeq" id="WP_379862483.1">
    <property type="nucleotide sequence ID" value="NZ_JBHMFC010000105.1"/>
</dbReference>
<reference evidence="6 7" key="1">
    <citation type="submission" date="2024-09" db="EMBL/GenBank/DDBJ databases">
        <authorList>
            <person name="Sun Q."/>
            <person name="Mori K."/>
        </authorList>
    </citation>
    <scope>NUCLEOTIDE SEQUENCE [LARGE SCALE GENOMIC DNA]</scope>
    <source>
        <strain evidence="6 7">CECT 8622</strain>
    </source>
</reference>
<dbReference type="PANTHER" id="PTHR30146:SF144">
    <property type="entry name" value="LACI-FAMILY TRANSCRIPTION REGULATOR"/>
    <property type="match status" value="1"/>
</dbReference>
<feature type="domain" description="HTH lacI-type" evidence="4">
    <location>
        <begin position="5"/>
        <end position="59"/>
    </location>
</feature>
<dbReference type="Gene3D" id="3.40.50.2300">
    <property type="match status" value="2"/>
</dbReference>
<dbReference type="InterPro" id="IPR028082">
    <property type="entry name" value="Peripla_BP_I"/>
</dbReference>
<gene>
    <name evidence="6" type="ORF">ACFFU9_15950</name>
</gene>
<evidence type="ECO:0000259" key="4">
    <source>
        <dbReference type="PROSITE" id="PS50932"/>
    </source>
</evidence>
<evidence type="ECO:0000256" key="2">
    <source>
        <dbReference type="ARBA" id="ARBA00023125"/>
    </source>
</evidence>
<keyword evidence="2" id="KW-0238">DNA-binding</keyword>
<keyword evidence="7" id="KW-1185">Reference proteome</keyword>
<sequence>MSKKYTIRDIAELAGVSKGTVDRVLHKRGKVSETALKKVTQVLNEIDYHPNLIARNLKNNKAYTIYVLLPDPNEDPYWESCLEGIDTVMVEFGAFGINIQQLYFSPTNTQSFLDANAFIQRAAPDGVLLAPLFFKEARIVLQHYDTLGITVLTFNNAIKSTTTKSFIGQDLYQSGRVAAKLMHSITDHGDIAILHIDEKYKNAVFMQEKEKGFRSYFKACPDYNVLKCKLKHPDFELVLNSFIKDHPNLKGIFVTTSKTYQVADFIKKNLYNHIALVGYDLLNENVAHLKAGTIDFLIHQNPKQQAYFGLKFLVEYFLFEKEIPSQLLLPIDIVNSENVNPFMRH</sequence>
<dbReference type="InterPro" id="IPR010982">
    <property type="entry name" value="Lambda_DNA-bd_dom_sf"/>
</dbReference>
<evidence type="ECO:0000256" key="3">
    <source>
        <dbReference type="ARBA" id="ARBA00023163"/>
    </source>
</evidence>
<dbReference type="EMBL" id="JBHMFC010000105">
    <property type="protein sequence ID" value="MFB9058238.1"/>
    <property type="molecule type" value="Genomic_DNA"/>
</dbReference>
<dbReference type="SUPFAM" id="SSF53822">
    <property type="entry name" value="Periplasmic binding protein-like I"/>
    <property type="match status" value="1"/>
</dbReference>
<dbReference type="SMART" id="SM00354">
    <property type="entry name" value="HTH_LACI"/>
    <property type="match status" value="1"/>
</dbReference>
<evidence type="ECO:0000313" key="7">
    <source>
        <dbReference type="Proteomes" id="UP001589585"/>
    </source>
</evidence>
<keyword evidence="1" id="KW-0805">Transcription regulation</keyword>
<organism evidence="6 7">
    <name type="scientific">Mariniflexile ostreae</name>
    <dbReference type="NCBI Taxonomy" id="1520892"/>
    <lineage>
        <taxon>Bacteria</taxon>
        <taxon>Pseudomonadati</taxon>
        <taxon>Bacteroidota</taxon>
        <taxon>Flavobacteriia</taxon>
        <taxon>Flavobacteriales</taxon>
        <taxon>Flavobacteriaceae</taxon>
        <taxon>Mariniflexile</taxon>
    </lineage>
</organism>
<dbReference type="PROSITE" id="PS50932">
    <property type="entry name" value="HTH_LACI_2"/>
    <property type="match status" value="1"/>
</dbReference>
<dbReference type="SUPFAM" id="SSF47413">
    <property type="entry name" value="lambda repressor-like DNA-binding domains"/>
    <property type="match status" value="1"/>
</dbReference>
<dbReference type="PROSITE" id="PS00356">
    <property type="entry name" value="HTH_LACI_1"/>
    <property type="match status" value="1"/>
</dbReference>
<dbReference type="InterPro" id="IPR001387">
    <property type="entry name" value="Cro/C1-type_HTH"/>
</dbReference>
<comment type="caution">
    <text evidence="6">The sequence shown here is derived from an EMBL/GenBank/DDBJ whole genome shotgun (WGS) entry which is preliminary data.</text>
</comment>
<dbReference type="InterPro" id="IPR025997">
    <property type="entry name" value="SBP_2_dom"/>
</dbReference>
<dbReference type="CDD" id="cd01392">
    <property type="entry name" value="HTH_LacI"/>
    <property type="match status" value="1"/>
</dbReference>
<protein>
    <submittedName>
        <fullName evidence="6">Substrate-binding domain-containing protein</fullName>
    </submittedName>
</protein>
<proteinExistence type="predicted"/>
<keyword evidence="3" id="KW-0804">Transcription</keyword>
<evidence type="ECO:0000256" key="1">
    <source>
        <dbReference type="ARBA" id="ARBA00023015"/>
    </source>
</evidence>
<dbReference type="InterPro" id="IPR000843">
    <property type="entry name" value="HTH_LacI"/>
</dbReference>
<evidence type="ECO:0000259" key="5">
    <source>
        <dbReference type="PROSITE" id="PS50943"/>
    </source>
</evidence>